<dbReference type="CDD" id="cd12087">
    <property type="entry name" value="TM_EGFR-like"/>
    <property type="match status" value="1"/>
</dbReference>
<protein>
    <recommendedName>
        <fullName evidence="4">SEFIR domain-containing protein</fullName>
    </recommendedName>
</protein>
<name>A0A7J7JPG9_BUGNE</name>
<evidence type="ECO:0000256" key="1">
    <source>
        <dbReference type="SAM" id="Phobius"/>
    </source>
</evidence>
<gene>
    <name evidence="2" type="ORF">EB796_013911</name>
</gene>
<feature type="transmembrane region" description="Helical" evidence="1">
    <location>
        <begin position="405"/>
        <end position="427"/>
    </location>
</feature>
<sequence length="739" mass="83310">MEVNEVISICDKANELIENIEPISKVTVFQPHTFVNPDTMKIGVTVTWKPPTADDAQKTKGFIFKLYYYSSATKLQFLEECRFYNVSVTGNVTDEISQAANFTFQKDSLNHLDKEYRVEITTTPHSNQRFSSPAIKTFFTLSSLLPEVTTLPPYSLNASFNTSVDFGAISWFRTTGYYPHHRAQYKHTKYNVSLLHANKTHVTTLKHEEIKIYEFFPPIEEEYLQVNFSDLHPGMYRLDVTPYYRNTFCPPEFCNIIVDGDNVEISQAFAVTGPDYGSDSTKMPTLEIFSNNSILITFWVAPAHYLITQYDIIVTKAPNGVTRLKLEYDKSAQETWHEAQVVFSTSDVKKLFHYPNSLQVEVVPTFISTLCNGEAGMCNIHGTCEPCTKAVSPFKQLKKPSSINVTVIGVCAAGVVLLLVLTIFLVIRRRINSGGKCLCDKEKGDNGGNYQKLEKSSVTRPKICLAYVSENTYDLLYESMRQALELHFNCDVITYTGTEDRTTLNDCNYVLVMYSWPLLQTLLYFKNLPPHVQPPRDQIHAQKVLDLLVKPQPLEFPKVLMAVFDHVPVPNRNELMSRSSEATLFALPSQVKQLVAYVHKGSHDNPHYVQTDSPILQKAYLQFESSPEAAVLNKAIDDVAKYDSGFGTYPDSTTVYTQQESEASSGLHSSSLPRSISGIESDECCSVDTNDSAMLSNEPLSMDKMVTDSLDCSTINFSTDVSSRFSSKFEEAPARIYHF</sequence>
<comment type="caution">
    <text evidence="2">The sequence shown here is derived from an EMBL/GenBank/DDBJ whole genome shotgun (WGS) entry which is preliminary data.</text>
</comment>
<dbReference type="Pfam" id="PF25519">
    <property type="entry name" value="ILCR1_N"/>
    <property type="match status" value="1"/>
</dbReference>
<dbReference type="AlphaFoldDB" id="A0A7J7JPG9"/>
<evidence type="ECO:0008006" key="4">
    <source>
        <dbReference type="Google" id="ProtNLM"/>
    </source>
</evidence>
<keyword evidence="3" id="KW-1185">Reference proteome</keyword>
<keyword evidence="1" id="KW-1133">Transmembrane helix</keyword>
<dbReference type="EMBL" id="VXIV02002025">
    <property type="protein sequence ID" value="KAF6027783.1"/>
    <property type="molecule type" value="Genomic_DNA"/>
</dbReference>
<dbReference type="Proteomes" id="UP000593567">
    <property type="component" value="Unassembled WGS sequence"/>
</dbReference>
<keyword evidence="1" id="KW-0472">Membrane</keyword>
<accession>A0A7J7JPG9</accession>
<organism evidence="2 3">
    <name type="scientific">Bugula neritina</name>
    <name type="common">Brown bryozoan</name>
    <name type="synonym">Sertularia neritina</name>
    <dbReference type="NCBI Taxonomy" id="10212"/>
    <lineage>
        <taxon>Eukaryota</taxon>
        <taxon>Metazoa</taxon>
        <taxon>Spiralia</taxon>
        <taxon>Lophotrochozoa</taxon>
        <taxon>Bryozoa</taxon>
        <taxon>Gymnolaemata</taxon>
        <taxon>Cheilostomatida</taxon>
        <taxon>Flustrina</taxon>
        <taxon>Buguloidea</taxon>
        <taxon>Bugulidae</taxon>
        <taxon>Bugula</taxon>
    </lineage>
</organism>
<evidence type="ECO:0000313" key="2">
    <source>
        <dbReference type="EMBL" id="KAF6027783.1"/>
    </source>
</evidence>
<proteinExistence type="predicted"/>
<keyword evidence="1" id="KW-0812">Transmembrane</keyword>
<evidence type="ECO:0000313" key="3">
    <source>
        <dbReference type="Proteomes" id="UP000593567"/>
    </source>
</evidence>
<reference evidence="2" key="1">
    <citation type="submission" date="2020-06" db="EMBL/GenBank/DDBJ databases">
        <title>Draft genome of Bugula neritina, a colonial animal packing powerful symbionts and potential medicines.</title>
        <authorList>
            <person name="Rayko M."/>
        </authorList>
    </citation>
    <scope>NUCLEOTIDE SEQUENCE [LARGE SCALE GENOMIC DNA]</scope>
    <source>
        <strain evidence="2">Kwan_BN1</strain>
    </source>
</reference>